<dbReference type="Proteomes" id="UP000762676">
    <property type="component" value="Unassembled WGS sequence"/>
</dbReference>
<organism evidence="8 9">
    <name type="scientific">Elysia marginata</name>
    <dbReference type="NCBI Taxonomy" id="1093978"/>
    <lineage>
        <taxon>Eukaryota</taxon>
        <taxon>Metazoa</taxon>
        <taxon>Spiralia</taxon>
        <taxon>Lophotrochozoa</taxon>
        <taxon>Mollusca</taxon>
        <taxon>Gastropoda</taxon>
        <taxon>Heterobranchia</taxon>
        <taxon>Euthyneura</taxon>
        <taxon>Panpulmonata</taxon>
        <taxon>Sacoglossa</taxon>
        <taxon>Placobranchoidea</taxon>
        <taxon>Plakobranchidae</taxon>
        <taxon>Elysia</taxon>
    </lineage>
</organism>
<feature type="compositionally biased region" description="Polar residues" evidence="6">
    <location>
        <begin position="445"/>
        <end position="464"/>
    </location>
</feature>
<comment type="caution">
    <text evidence="8">The sequence shown here is derived from an EMBL/GenBank/DDBJ whole genome shotgun (WGS) entry which is preliminary data.</text>
</comment>
<evidence type="ECO:0000256" key="3">
    <source>
        <dbReference type="ARBA" id="ARBA00022833"/>
    </source>
</evidence>
<feature type="compositionally biased region" description="Polar residues" evidence="6">
    <location>
        <begin position="411"/>
        <end position="431"/>
    </location>
</feature>
<dbReference type="AlphaFoldDB" id="A0AAV4ETF6"/>
<reference evidence="8 9" key="1">
    <citation type="journal article" date="2021" name="Elife">
        <title>Chloroplast acquisition without the gene transfer in kleptoplastic sea slugs, Plakobranchus ocellatus.</title>
        <authorList>
            <person name="Maeda T."/>
            <person name="Takahashi S."/>
            <person name="Yoshida T."/>
            <person name="Shimamura S."/>
            <person name="Takaki Y."/>
            <person name="Nagai Y."/>
            <person name="Toyoda A."/>
            <person name="Suzuki Y."/>
            <person name="Arimoto A."/>
            <person name="Ishii H."/>
            <person name="Satoh N."/>
            <person name="Nishiyama T."/>
            <person name="Hasebe M."/>
            <person name="Maruyama T."/>
            <person name="Minagawa J."/>
            <person name="Obokata J."/>
            <person name="Shigenobu S."/>
        </authorList>
    </citation>
    <scope>NUCLEOTIDE SEQUENCE [LARGE SCALE GENOMIC DNA]</scope>
</reference>
<accession>A0AAV4ETF6</accession>
<dbReference type="Pfam" id="PF17771">
    <property type="entry name" value="ADAMTS_CR_2"/>
    <property type="match status" value="1"/>
</dbReference>
<feature type="compositionally biased region" description="Low complexity" evidence="6">
    <location>
        <begin position="261"/>
        <end position="282"/>
    </location>
</feature>
<evidence type="ECO:0000259" key="7">
    <source>
        <dbReference type="Pfam" id="PF17771"/>
    </source>
</evidence>
<keyword evidence="8" id="KW-0482">Metalloprotease</keyword>
<keyword evidence="9" id="KW-1185">Reference proteome</keyword>
<sequence length="508" mass="53969">MTPVFLPRVKCTQKSARGLSVLSTSLNPGQVFSADLQCQLALGNGSYFGRSLQIREGYPSMCRRLFCAVPNEPGLYQAIFAMEKTSCGDGKWCQLGQCVPHSSAPRLRDSCPQGDDPTAPCVREDCPYYTARTKLVYCCKTCLDAIVTPPTVAPPPLAPHLLSSAAWLGLISNRVAADTQVVRRIEAESTESKNSGPTPDHAYSTTTPTTPGSYVAATLPSTTATISTSPQLLSATAAIPPTPASAEVHRGQVATSRGPDEIITSASSKEAATTTPTKFSTTSRAAATTKPPQTTDGHASESISEHQKRTSTTEPTRRYVSDAPTRSDSTTETNPATTKFSTTASRESAATTTTTADITAITSRPKGSTADSAASTTVHNLAPTKTLPTTSPTTHSTSTATTTTTRTTTTFDENNQTTASTSQPNTNSSFGDSHAVPYAAKERYPSSTSATPANAVQVESTRTPYHTVPTRTKKSHSFIYKRRWINTITNINNSNNSITCICTLQNKC</sequence>
<evidence type="ECO:0000313" key="9">
    <source>
        <dbReference type="Proteomes" id="UP000762676"/>
    </source>
</evidence>
<keyword evidence="4" id="KW-1015">Disulfide bond</keyword>
<dbReference type="EMBL" id="BMAT01007416">
    <property type="protein sequence ID" value="GFR63783.1"/>
    <property type="molecule type" value="Genomic_DNA"/>
</dbReference>
<feature type="domain" description="ADAMTS cysteine-rich" evidence="7">
    <location>
        <begin position="28"/>
        <end position="99"/>
    </location>
</feature>
<gene>
    <name evidence="8" type="ORF">ElyMa_003614500</name>
</gene>
<feature type="region of interest" description="Disordered" evidence="6">
    <location>
        <begin position="243"/>
        <end position="470"/>
    </location>
</feature>
<feature type="compositionally biased region" description="Polar residues" evidence="6">
    <location>
        <begin position="365"/>
        <end position="379"/>
    </location>
</feature>
<dbReference type="Gene3D" id="3.40.1620.60">
    <property type="match status" value="1"/>
</dbReference>
<evidence type="ECO:0000256" key="4">
    <source>
        <dbReference type="ARBA" id="ARBA00023157"/>
    </source>
</evidence>
<name>A0AAV4ETF6_9GAST</name>
<evidence type="ECO:0000256" key="6">
    <source>
        <dbReference type="SAM" id="MobiDB-lite"/>
    </source>
</evidence>
<keyword evidence="8" id="KW-0645">Protease</keyword>
<feature type="compositionally biased region" description="Polar residues" evidence="6">
    <location>
        <begin position="283"/>
        <end position="297"/>
    </location>
</feature>
<dbReference type="InterPro" id="IPR041645">
    <property type="entry name" value="ADAMTS_CR_2"/>
</dbReference>
<keyword evidence="1" id="KW-0479">Metal-binding</keyword>
<feature type="compositionally biased region" description="Low complexity" evidence="6">
    <location>
        <begin position="341"/>
        <end position="364"/>
    </location>
</feature>
<dbReference type="GO" id="GO:0046872">
    <property type="term" value="F:metal ion binding"/>
    <property type="evidence" value="ECO:0007669"/>
    <property type="project" value="UniProtKB-KW"/>
</dbReference>
<evidence type="ECO:0000256" key="2">
    <source>
        <dbReference type="ARBA" id="ARBA00022801"/>
    </source>
</evidence>
<feature type="compositionally biased region" description="Low complexity" evidence="6">
    <location>
        <begin position="383"/>
        <end position="410"/>
    </location>
</feature>
<dbReference type="GO" id="GO:0008237">
    <property type="term" value="F:metallopeptidase activity"/>
    <property type="evidence" value="ECO:0007669"/>
    <property type="project" value="UniProtKB-KW"/>
</dbReference>
<evidence type="ECO:0000256" key="1">
    <source>
        <dbReference type="ARBA" id="ARBA00022723"/>
    </source>
</evidence>
<keyword evidence="2" id="KW-0378">Hydrolase</keyword>
<feature type="compositionally biased region" description="Polar residues" evidence="6">
    <location>
        <begin position="324"/>
        <end position="340"/>
    </location>
</feature>
<proteinExistence type="predicted"/>
<evidence type="ECO:0000313" key="8">
    <source>
        <dbReference type="EMBL" id="GFR63783.1"/>
    </source>
</evidence>
<feature type="region of interest" description="Disordered" evidence="6">
    <location>
        <begin position="186"/>
        <end position="215"/>
    </location>
</feature>
<keyword evidence="3" id="KW-0862">Zinc</keyword>
<evidence type="ECO:0000256" key="5">
    <source>
        <dbReference type="ARBA" id="ARBA00023180"/>
    </source>
</evidence>
<keyword evidence="5" id="KW-0325">Glycoprotein</keyword>
<protein>
    <submittedName>
        <fullName evidence="8">A disintegrin and metalloproteinase with thrombospondin motifs 16</fullName>
    </submittedName>
</protein>